<dbReference type="RefSeq" id="WP_183337777.1">
    <property type="nucleotide sequence ID" value="NZ_JACHZG010000001.1"/>
</dbReference>
<dbReference type="EMBL" id="JACHZG010000001">
    <property type="protein sequence ID" value="MBB3326905.1"/>
    <property type="molecule type" value="Genomic_DNA"/>
</dbReference>
<accession>A0A7W5JVD6</accession>
<dbReference type="SUPFAM" id="SSF55781">
    <property type="entry name" value="GAF domain-like"/>
    <property type="match status" value="1"/>
</dbReference>
<keyword evidence="2" id="KW-1185">Reference proteome</keyword>
<evidence type="ECO:0000313" key="1">
    <source>
        <dbReference type="EMBL" id="MBB3326905.1"/>
    </source>
</evidence>
<reference evidence="1 2" key="1">
    <citation type="submission" date="2020-08" db="EMBL/GenBank/DDBJ databases">
        <title>Sequencing the genomes of 1000 actinobacteria strains.</title>
        <authorList>
            <person name="Klenk H.-P."/>
        </authorList>
    </citation>
    <scope>NUCLEOTIDE SEQUENCE [LARGE SCALE GENOMIC DNA]</scope>
    <source>
        <strain evidence="1 2">DSM 11053</strain>
    </source>
</reference>
<proteinExistence type="predicted"/>
<dbReference type="AlphaFoldDB" id="A0A7W5JVD6"/>
<evidence type="ECO:0008006" key="3">
    <source>
        <dbReference type="Google" id="ProtNLM"/>
    </source>
</evidence>
<protein>
    <recommendedName>
        <fullName evidence="3">ANTAR domain-containing protein</fullName>
    </recommendedName>
</protein>
<evidence type="ECO:0000313" key="2">
    <source>
        <dbReference type="Proteomes" id="UP000565572"/>
    </source>
</evidence>
<comment type="caution">
    <text evidence="1">The sequence shown here is derived from an EMBL/GenBank/DDBJ whole genome shotgun (WGS) entry which is preliminary data.</text>
</comment>
<organism evidence="1 2">
    <name type="scientific">Microlunatus antarcticus</name>
    <dbReference type="NCBI Taxonomy" id="53388"/>
    <lineage>
        <taxon>Bacteria</taxon>
        <taxon>Bacillati</taxon>
        <taxon>Actinomycetota</taxon>
        <taxon>Actinomycetes</taxon>
        <taxon>Propionibacteriales</taxon>
        <taxon>Propionibacteriaceae</taxon>
        <taxon>Microlunatus</taxon>
    </lineage>
</organism>
<name>A0A7W5JVD6_9ACTN</name>
<dbReference type="Proteomes" id="UP000565572">
    <property type="component" value="Unassembled WGS sequence"/>
</dbReference>
<sequence length="242" mass="25736">MTLEHAHRKAVRHRVTMTGSPEVSPSVLSEACVDVLPTVEGAGISLAQRSLRVPLGWSSPTVGIAERAQTTLGSGPCIAAMHAGAARSADAAWMAQWWPVYWDELFRLTPYRSVVSLPLRRAEEPPFGALDLYSTGEDLASTLSLPDLEHAVADPIAAVLSGAFAALYDADAEVPEWLGDDPAVDRTTVWTAVGMVIAATTQSDVDALATLRGWAYRNGLDLDEVASSLVDRETEVATVLAG</sequence>
<gene>
    <name evidence="1" type="ORF">FHX39_001849</name>
</gene>